<dbReference type="InterPro" id="IPR017452">
    <property type="entry name" value="GPCR_Rhodpsn_7TM"/>
</dbReference>
<dbReference type="GeneID" id="115460565"/>
<dbReference type="AlphaFoldDB" id="A0A6P7WYG4"/>
<dbReference type="FunFam" id="1.20.1070.10:FF:000193">
    <property type="entry name" value="Mas-related G-protein coupled receptor member E"/>
    <property type="match status" value="1"/>
</dbReference>
<comment type="subcellular location">
    <subcellularLocation>
        <location evidence="1">Cell membrane</location>
        <topology evidence="1">Multi-pass membrane protein</topology>
    </subcellularLocation>
</comment>
<keyword evidence="4 10" id="KW-1133">Transmembrane helix</keyword>
<dbReference type="InterPro" id="IPR026234">
    <property type="entry name" value="MRGPCRFAMILY"/>
</dbReference>
<dbReference type="OrthoDB" id="6091802at2759"/>
<feature type="transmembrane region" description="Helical" evidence="10">
    <location>
        <begin position="77"/>
        <end position="100"/>
    </location>
</feature>
<dbReference type="PANTHER" id="PTHR11334">
    <property type="entry name" value="MAS-RELATED G-PROTEIN COUPLED RECEPTOR"/>
    <property type="match status" value="1"/>
</dbReference>
<keyword evidence="8" id="KW-0807">Transducer</keyword>
<dbReference type="PRINTS" id="PR00237">
    <property type="entry name" value="GPCRRHODOPSN"/>
</dbReference>
<feature type="transmembrane region" description="Helical" evidence="10">
    <location>
        <begin position="163"/>
        <end position="182"/>
    </location>
</feature>
<name>A0A6P7WYG4_9AMPH</name>
<feature type="transmembrane region" description="Helical" evidence="10">
    <location>
        <begin position="229"/>
        <end position="256"/>
    </location>
</feature>
<evidence type="ECO:0000256" key="4">
    <source>
        <dbReference type="ARBA" id="ARBA00022989"/>
    </source>
</evidence>
<dbReference type="InParanoid" id="A0A6P7WYG4"/>
<evidence type="ECO:0000256" key="6">
    <source>
        <dbReference type="ARBA" id="ARBA00023136"/>
    </source>
</evidence>
<evidence type="ECO:0000256" key="10">
    <source>
        <dbReference type="SAM" id="Phobius"/>
    </source>
</evidence>
<evidence type="ECO:0000256" key="1">
    <source>
        <dbReference type="ARBA" id="ARBA00004651"/>
    </source>
</evidence>
<evidence type="ECO:0000259" key="11">
    <source>
        <dbReference type="PROSITE" id="PS50262"/>
    </source>
</evidence>
<dbReference type="GO" id="GO:0005886">
    <property type="term" value="C:plasma membrane"/>
    <property type="evidence" value="ECO:0007669"/>
    <property type="project" value="UniProtKB-SubCell"/>
</dbReference>
<dbReference type="GO" id="GO:0004930">
    <property type="term" value="F:G protein-coupled receptor activity"/>
    <property type="evidence" value="ECO:0007669"/>
    <property type="project" value="UniProtKB-KW"/>
</dbReference>
<dbReference type="SUPFAM" id="SSF81321">
    <property type="entry name" value="Family A G protein-coupled receptor-like"/>
    <property type="match status" value="1"/>
</dbReference>
<reference evidence="13" key="1">
    <citation type="submission" date="2025-08" db="UniProtKB">
        <authorList>
            <consortium name="RefSeq"/>
        </authorList>
    </citation>
    <scope>IDENTIFICATION</scope>
</reference>
<evidence type="ECO:0000256" key="2">
    <source>
        <dbReference type="ARBA" id="ARBA00022475"/>
    </source>
</evidence>
<dbReference type="InterPro" id="IPR000276">
    <property type="entry name" value="GPCR_Rhodpsn"/>
</dbReference>
<evidence type="ECO:0000256" key="8">
    <source>
        <dbReference type="ARBA" id="ARBA00023224"/>
    </source>
</evidence>
<keyword evidence="2" id="KW-1003">Cell membrane</keyword>
<feature type="transmembrane region" description="Helical" evidence="10">
    <location>
        <begin position="38"/>
        <end position="65"/>
    </location>
</feature>
<dbReference type="PRINTS" id="PR02108">
    <property type="entry name" value="MRGPCRFAMILY"/>
</dbReference>
<organism evidence="12 13">
    <name type="scientific">Microcaecilia unicolor</name>
    <dbReference type="NCBI Taxonomy" id="1415580"/>
    <lineage>
        <taxon>Eukaryota</taxon>
        <taxon>Metazoa</taxon>
        <taxon>Chordata</taxon>
        <taxon>Craniata</taxon>
        <taxon>Vertebrata</taxon>
        <taxon>Euteleostomi</taxon>
        <taxon>Amphibia</taxon>
        <taxon>Gymnophiona</taxon>
        <taxon>Siphonopidae</taxon>
        <taxon>Microcaecilia</taxon>
    </lineage>
</organism>
<feature type="transmembrane region" description="Helical" evidence="10">
    <location>
        <begin position="194"/>
        <end position="217"/>
    </location>
</feature>
<dbReference type="PROSITE" id="PS50262">
    <property type="entry name" value="G_PROTEIN_RECEP_F1_2"/>
    <property type="match status" value="1"/>
</dbReference>
<evidence type="ECO:0000256" key="9">
    <source>
        <dbReference type="ARBA" id="ARBA00061394"/>
    </source>
</evidence>
<keyword evidence="6 10" id="KW-0472">Membrane</keyword>
<keyword evidence="3 10" id="KW-0812">Transmembrane</keyword>
<evidence type="ECO:0000313" key="12">
    <source>
        <dbReference type="Proteomes" id="UP000515156"/>
    </source>
</evidence>
<dbReference type="Proteomes" id="UP000515156">
    <property type="component" value="Chromosome 1"/>
</dbReference>
<keyword evidence="12" id="KW-1185">Reference proteome</keyword>
<keyword evidence="5" id="KW-0297">G-protein coupled receptor</keyword>
<evidence type="ECO:0000256" key="3">
    <source>
        <dbReference type="ARBA" id="ARBA00022692"/>
    </source>
</evidence>
<gene>
    <name evidence="13" type="primary">LOC115460565</name>
</gene>
<keyword evidence="7" id="KW-0675">Receptor</keyword>
<evidence type="ECO:0000256" key="7">
    <source>
        <dbReference type="ARBA" id="ARBA00023170"/>
    </source>
</evidence>
<comment type="similarity">
    <text evidence="9">Belongs to the G-protein coupled receptor 1 family. Mas subfamily.</text>
</comment>
<dbReference type="Gene3D" id="1.20.1070.10">
    <property type="entry name" value="Rhodopsin 7-helix transmembrane proteins"/>
    <property type="match status" value="1"/>
</dbReference>
<dbReference type="RefSeq" id="XP_030046191.1">
    <property type="nucleotide sequence ID" value="XM_030190331.1"/>
</dbReference>
<sequence>MPEVTPAMEGQTIAPSNVISIDVFNVTDRNSTVVPSTGIIFCLSYICLLIAFCGLLGNSIVIWLLGFRIPKNKFTVYFLNLAIADVLFLFSVWVQLVVIICMKSGHWISDVDTRNISIFMGLLYNVGFNTGIYLLMTVSIERCLCALYPIWYQYRHPKHQSDIVCILLWALSGLVTGLENFIPGSEPRTAVYLFTSALFLLVIILMILSSLILFITVQKISDKCQPLRLYIVIIVSVVVFLISVVPARLLGLLLYFKVLSSYFLLVYFYFITVLCSSVNCAANPFIYFLVGSLRRWRFSGSFFIALQRIFKDETETKDNSKRLPKSNVFE</sequence>
<evidence type="ECO:0000256" key="5">
    <source>
        <dbReference type="ARBA" id="ARBA00023040"/>
    </source>
</evidence>
<feature type="transmembrane region" description="Helical" evidence="10">
    <location>
        <begin position="262"/>
        <end position="290"/>
    </location>
</feature>
<dbReference type="KEGG" id="muo:115460565"/>
<protein>
    <submittedName>
        <fullName evidence="13">Proto-oncogene Mas-like</fullName>
    </submittedName>
</protein>
<evidence type="ECO:0000313" key="13">
    <source>
        <dbReference type="RefSeq" id="XP_030046191.1"/>
    </source>
</evidence>
<dbReference type="Pfam" id="PF00001">
    <property type="entry name" value="7tm_1"/>
    <property type="match status" value="1"/>
</dbReference>
<dbReference type="PANTHER" id="PTHR11334:SF29">
    <property type="entry name" value="MAS-RELATED G-PROTEIN COUPLED RECEPTOR MEMBER X2"/>
    <property type="match status" value="1"/>
</dbReference>
<proteinExistence type="inferred from homology"/>
<feature type="domain" description="G-protein coupled receptors family 1 profile" evidence="11">
    <location>
        <begin position="57"/>
        <end position="287"/>
    </location>
</feature>
<accession>A0A6P7WYG4</accession>